<keyword evidence="3" id="KW-0238">DNA-binding</keyword>
<dbReference type="InterPro" id="IPR000847">
    <property type="entry name" value="LysR_HTH_N"/>
</dbReference>
<accession>A0ABX1GD04</accession>
<dbReference type="Gene3D" id="1.10.10.10">
    <property type="entry name" value="Winged helix-like DNA-binding domain superfamily/Winged helix DNA-binding domain"/>
    <property type="match status" value="1"/>
</dbReference>
<dbReference type="Gene3D" id="3.40.190.290">
    <property type="match status" value="1"/>
</dbReference>
<dbReference type="InterPro" id="IPR036388">
    <property type="entry name" value="WH-like_DNA-bd_sf"/>
</dbReference>
<evidence type="ECO:0000256" key="4">
    <source>
        <dbReference type="ARBA" id="ARBA00023163"/>
    </source>
</evidence>
<evidence type="ECO:0000256" key="2">
    <source>
        <dbReference type="ARBA" id="ARBA00023015"/>
    </source>
</evidence>
<dbReference type="Pfam" id="PF03466">
    <property type="entry name" value="LysR_substrate"/>
    <property type="match status" value="1"/>
</dbReference>
<sequence length="300" mass="34310">MNYTLRQLRIFLAIARHENVSRAAAELNLSQSAASAALQTFERNYGVSLFERQGNKLKLNPVGHSLRKEAETLMTHCEQFEHTLLRHGDLGHLKVGASFTIGNHLVVRYLADYLQAYPEADVDLNTANTPEVVHKVLNYEVDVGMIEREVQHRDLELIPWMDDELVVFCSADHPLAKKKVLGNREIKSARWILREPDSGARHTFDRALAELLPEITIYREFRHNEAIKSAVESGLGIGCLSQVVLHNDIRNGNLVPLKLAKRDMKRRFYFALPRIRHSKPAVDYWIELCRRQLPPAHSSI</sequence>
<evidence type="ECO:0000259" key="5">
    <source>
        <dbReference type="PROSITE" id="PS50931"/>
    </source>
</evidence>
<keyword evidence="4" id="KW-0804">Transcription</keyword>
<organism evidence="6 7">
    <name type="scientific">Spongiibacter thalassae</name>
    <dbReference type="NCBI Taxonomy" id="2721624"/>
    <lineage>
        <taxon>Bacteria</taxon>
        <taxon>Pseudomonadati</taxon>
        <taxon>Pseudomonadota</taxon>
        <taxon>Gammaproteobacteria</taxon>
        <taxon>Cellvibrionales</taxon>
        <taxon>Spongiibacteraceae</taxon>
        <taxon>Spongiibacter</taxon>
    </lineage>
</organism>
<feature type="domain" description="HTH lysR-type" evidence="5">
    <location>
        <begin position="1"/>
        <end position="60"/>
    </location>
</feature>
<dbReference type="RefSeq" id="WP_168449555.1">
    <property type="nucleotide sequence ID" value="NZ_JAAWWK010000002.1"/>
</dbReference>
<name>A0ABX1GD04_9GAMM</name>
<reference evidence="6 7" key="1">
    <citation type="submission" date="2020-04" db="EMBL/GenBank/DDBJ databases">
        <authorList>
            <person name="Yoon J."/>
        </authorList>
    </citation>
    <scope>NUCLEOTIDE SEQUENCE [LARGE SCALE GENOMIC DNA]</scope>
    <source>
        <strain evidence="6 7">KMU-166</strain>
    </source>
</reference>
<dbReference type="InterPro" id="IPR005119">
    <property type="entry name" value="LysR_subst-bd"/>
</dbReference>
<comment type="similarity">
    <text evidence="1">Belongs to the LysR transcriptional regulatory family.</text>
</comment>
<comment type="caution">
    <text evidence="6">The sequence shown here is derived from an EMBL/GenBank/DDBJ whole genome shotgun (WGS) entry which is preliminary data.</text>
</comment>
<dbReference type="Proteomes" id="UP000765845">
    <property type="component" value="Unassembled WGS sequence"/>
</dbReference>
<dbReference type="PANTHER" id="PTHR30126">
    <property type="entry name" value="HTH-TYPE TRANSCRIPTIONAL REGULATOR"/>
    <property type="match status" value="1"/>
</dbReference>
<dbReference type="Pfam" id="PF00126">
    <property type="entry name" value="HTH_1"/>
    <property type="match status" value="1"/>
</dbReference>
<dbReference type="PRINTS" id="PR00039">
    <property type="entry name" value="HTHLYSR"/>
</dbReference>
<dbReference type="SUPFAM" id="SSF53850">
    <property type="entry name" value="Periplasmic binding protein-like II"/>
    <property type="match status" value="1"/>
</dbReference>
<protein>
    <submittedName>
        <fullName evidence="6">LysR family transcriptional regulator</fullName>
    </submittedName>
</protein>
<dbReference type="CDD" id="cd08420">
    <property type="entry name" value="PBP2_CysL_like"/>
    <property type="match status" value="1"/>
</dbReference>
<keyword evidence="2" id="KW-0805">Transcription regulation</keyword>
<dbReference type="EMBL" id="JAAWWK010000002">
    <property type="protein sequence ID" value="NKI17023.1"/>
    <property type="molecule type" value="Genomic_DNA"/>
</dbReference>
<dbReference type="SUPFAM" id="SSF46785">
    <property type="entry name" value="Winged helix' DNA-binding domain"/>
    <property type="match status" value="1"/>
</dbReference>
<keyword evidence="7" id="KW-1185">Reference proteome</keyword>
<evidence type="ECO:0000313" key="6">
    <source>
        <dbReference type="EMBL" id="NKI17023.1"/>
    </source>
</evidence>
<dbReference type="PROSITE" id="PS50931">
    <property type="entry name" value="HTH_LYSR"/>
    <property type="match status" value="1"/>
</dbReference>
<gene>
    <name evidence="6" type="ORF">HCU74_06260</name>
</gene>
<dbReference type="InterPro" id="IPR036390">
    <property type="entry name" value="WH_DNA-bd_sf"/>
</dbReference>
<dbReference type="PANTHER" id="PTHR30126:SF94">
    <property type="entry name" value="LYSR FAMILY TRANSCRIPTIONAL REGULATOR"/>
    <property type="match status" value="1"/>
</dbReference>
<evidence type="ECO:0000256" key="1">
    <source>
        <dbReference type="ARBA" id="ARBA00009437"/>
    </source>
</evidence>
<evidence type="ECO:0000313" key="7">
    <source>
        <dbReference type="Proteomes" id="UP000765845"/>
    </source>
</evidence>
<proteinExistence type="inferred from homology"/>
<evidence type="ECO:0000256" key="3">
    <source>
        <dbReference type="ARBA" id="ARBA00023125"/>
    </source>
</evidence>